<evidence type="ECO:0000256" key="5">
    <source>
        <dbReference type="PROSITE-ProRule" id="PRU00309"/>
    </source>
</evidence>
<evidence type="ECO:0000256" key="1">
    <source>
        <dbReference type="ARBA" id="ARBA00022723"/>
    </source>
</evidence>
<organism evidence="7 8">
    <name type="scientific">Macrostomum lignano</name>
    <dbReference type="NCBI Taxonomy" id="282301"/>
    <lineage>
        <taxon>Eukaryota</taxon>
        <taxon>Metazoa</taxon>
        <taxon>Spiralia</taxon>
        <taxon>Lophotrochozoa</taxon>
        <taxon>Platyhelminthes</taxon>
        <taxon>Rhabditophora</taxon>
        <taxon>Macrostomorpha</taxon>
        <taxon>Macrostomida</taxon>
        <taxon>Macrostomidae</taxon>
        <taxon>Macrostomum</taxon>
    </lineage>
</organism>
<evidence type="ECO:0000313" key="8">
    <source>
        <dbReference type="Proteomes" id="UP000215902"/>
    </source>
</evidence>
<keyword evidence="8" id="KW-1185">Reference proteome</keyword>
<gene>
    <name evidence="7" type="ORF">BOX15_Mlig002392g11</name>
</gene>
<keyword evidence="1" id="KW-0479">Metal-binding</keyword>
<dbReference type="InterPro" id="IPR048365">
    <property type="entry name" value="TNP-like_RNaseH_N"/>
</dbReference>
<reference evidence="7 8" key="1">
    <citation type="submission" date="2017-06" db="EMBL/GenBank/DDBJ databases">
        <title>A platform for efficient transgenesis in Macrostomum lignano, a flatworm model organism for stem cell research.</title>
        <authorList>
            <person name="Berezikov E."/>
        </authorList>
    </citation>
    <scope>NUCLEOTIDE SEQUENCE [LARGE SCALE GENOMIC DNA]</scope>
    <source>
        <strain evidence="7">DV1</strain>
        <tissue evidence="7">Whole organism</tissue>
    </source>
</reference>
<dbReference type="InterPro" id="IPR021896">
    <property type="entry name" value="THAP9-like_HTH"/>
</dbReference>
<keyword evidence="2 5" id="KW-0863">Zinc-finger</keyword>
<dbReference type="GO" id="GO:0008270">
    <property type="term" value="F:zinc ion binding"/>
    <property type="evidence" value="ECO:0007669"/>
    <property type="project" value="UniProtKB-KW"/>
</dbReference>
<dbReference type="Pfam" id="PF05485">
    <property type="entry name" value="THAP"/>
    <property type="match status" value="1"/>
</dbReference>
<dbReference type="PROSITE" id="PS50950">
    <property type="entry name" value="ZF_THAP"/>
    <property type="match status" value="1"/>
</dbReference>
<evidence type="ECO:0000313" key="7">
    <source>
        <dbReference type="EMBL" id="PAA91470.1"/>
    </source>
</evidence>
<evidence type="ECO:0000259" key="6">
    <source>
        <dbReference type="PROSITE" id="PS50950"/>
    </source>
</evidence>
<sequence>MPRKCSVFPCSSNYNSEAVRTRTFAFPRDPQERERWRKALPNILQRVTDNMGVCVKHWPSDAPMVKKNSTERPINPPSVFNGVPSSCFVQNQDQDRQAEKRGVLSDARCGDIDEMDAFQLLDFLPAWESFRAEVKNSDVVSRHALNTAILNEDVYLFTLDKDGDLSVRIFVSPNFLIRAFKLHTPISVRDLLGFQPTLKRWSQLDAVVVRCKNSDANPQREVEAFVSRISDDIDSDSDLDPSLQFLIRQLSLTLVNRNNRRYDISLVRQSALLYLISSSAYSYLRKLLPLPHPRTLQLQLAGTGEVGTETDAADVIQSVFASLSGAQRNCVIMFDEMYIQPSVRYRCRHLLGRAVDDPDQVARTILAIMVKPLLGGKPFVVRLLPTYILSAEFLRKCVSQCIKAINNNGGRVVALVSDNHPTNRKCFALFSDGREKPWIGTDAAQESEFFMLFDFVHIIKCIRNNWQMEANGILRIQPPGADRQISAKWSDVVRLYQMEKDHVVKRTCLTHEACYPTSIQKTKVSLALQVLDERVAAALKCDGYSDTAEFIKTIVRFWKIVNCKNPDLHARLRDPDRRPVYSVQDESIQFLSALADSFDSTHCGKGRARHHSLTPETKSALVNSLRGACEMCEVLLSDPRISYVLLAVWRVSPNERRQLLCICGASAAQCSTPTNEVIRIP</sequence>
<evidence type="ECO:0000256" key="4">
    <source>
        <dbReference type="ARBA" id="ARBA00023125"/>
    </source>
</evidence>
<proteinExistence type="predicted"/>
<dbReference type="EMBL" id="NIVC01000085">
    <property type="protein sequence ID" value="PAA91470.1"/>
    <property type="molecule type" value="Genomic_DNA"/>
</dbReference>
<dbReference type="OrthoDB" id="7554768at2759"/>
<protein>
    <recommendedName>
        <fullName evidence="6">THAP-type domain-containing protein</fullName>
    </recommendedName>
</protein>
<keyword evidence="4 5" id="KW-0238">DNA-binding</keyword>
<dbReference type="InterPro" id="IPR006612">
    <property type="entry name" value="THAP_Znf"/>
</dbReference>
<evidence type="ECO:0000256" key="2">
    <source>
        <dbReference type="ARBA" id="ARBA00022771"/>
    </source>
</evidence>
<dbReference type="Proteomes" id="UP000215902">
    <property type="component" value="Unassembled WGS sequence"/>
</dbReference>
<dbReference type="InterPro" id="IPR048366">
    <property type="entry name" value="TNP-like_GBD"/>
</dbReference>
<dbReference type="Pfam" id="PF21787">
    <property type="entry name" value="TNP-like_RNaseH_N"/>
    <property type="match status" value="1"/>
</dbReference>
<feature type="domain" description="THAP-type" evidence="6">
    <location>
        <begin position="1"/>
        <end position="80"/>
    </location>
</feature>
<dbReference type="AlphaFoldDB" id="A0A267GZJ4"/>
<dbReference type="SUPFAM" id="SSF57716">
    <property type="entry name" value="Glucocorticoid receptor-like (DNA-binding domain)"/>
    <property type="match status" value="1"/>
</dbReference>
<dbReference type="Pfam" id="PF21788">
    <property type="entry name" value="TNP-like_GBD"/>
    <property type="match status" value="1"/>
</dbReference>
<dbReference type="Pfam" id="PF12017">
    <property type="entry name" value="Tnp_P_element"/>
    <property type="match status" value="1"/>
</dbReference>
<keyword evidence="3" id="KW-0862">Zinc</keyword>
<name>A0A267GZJ4_9PLAT</name>
<accession>A0A267GZJ4</accession>
<dbReference type="GO" id="GO:0003677">
    <property type="term" value="F:DNA binding"/>
    <property type="evidence" value="ECO:0007669"/>
    <property type="project" value="UniProtKB-UniRule"/>
</dbReference>
<comment type="caution">
    <text evidence="7">The sequence shown here is derived from an EMBL/GenBank/DDBJ whole genome shotgun (WGS) entry which is preliminary data.</text>
</comment>
<evidence type="ECO:0000256" key="3">
    <source>
        <dbReference type="ARBA" id="ARBA00022833"/>
    </source>
</evidence>